<dbReference type="EnsemblMetazoa" id="XM_029487637.1">
    <property type="protein sequence ID" value="XP_029343497.1"/>
    <property type="gene ID" value="LOC100168256"/>
</dbReference>
<dbReference type="InterPro" id="IPR029033">
    <property type="entry name" value="His_PPase_superfam"/>
</dbReference>
<evidence type="ECO:0000256" key="3">
    <source>
        <dbReference type="ARBA" id="ARBA00012646"/>
    </source>
</evidence>
<dbReference type="RefSeq" id="XP_003246366.1">
    <property type="nucleotide sequence ID" value="XM_003246318.3"/>
</dbReference>
<dbReference type="GO" id="GO:0003993">
    <property type="term" value="F:acid phosphatase activity"/>
    <property type="evidence" value="ECO:0007669"/>
    <property type="project" value="UniProtKB-EC"/>
</dbReference>
<dbReference type="InterPro" id="IPR033379">
    <property type="entry name" value="Acid_Pase_AS"/>
</dbReference>
<evidence type="ECO:0000313" key="11">
    <source>
        <dbReference type="Proteomes" id="UP000007819"/>
    </source>
</evidence>
<dbReference type="PROSITE" id="PS00778">
    <property type="entry name" value="HIS_ACID_PHOSPHAT_2"/>
    <property type="match status" value="1"/>
</dbReference>
<dbReference type="EC" id="3.1.3.2" evidence="3"/>
<reference evidence="10" key="2">
    <citation type="submission" date="2022-06" db="UniProtKB">
        <authorList>
            <consortium name="EnsemblMetazoa"/>
        </authorList>
    </citation>
    <scope>IDENTIFICATION</scope>
</reference>
<comment type="similarity">
    <text evidence="2">Belongs to the histidine acid phosphatase family.</text>
</comment>
<keyword evidence="5" id="KW-0378">Hydrolase</keyword>
<dbReference type="GeneID" id="100168256"/>
<evidence type="ECO:0000313" key="10">
    <source>
        <dbReference type="EnsemblMetazoa" id="XP_029343499.1"/>
    </source>
</evidence>
<dbReference type="PANTHER" id="PTHR11567:SF211">
    <property type="entry name" value="PROSTATIC ACID PHOSPHATASE"/>
    <property type="match status" value="1"/>
</dbReference>
<name>A0A8R2NMM8_ACYPI</name>
<evidence type="ECO:0000256" key="8">
    <source>
        <dbReference type="SAM" id="Phobius"/>
    </source>
</evidence>
<comment type="catalytic activity">
    <reaction evidence="1">
        <text>a phosphate monoester + H2O = an alcohol + phosphate</text>
        <dbReference type="Rhea" id="RHEA:15017"/>
        <dbReference type="ChEBI" id="CHEBI:15377"/>
        <dbReference type="ChEBI" id="CHEBI:30879"/>
        <dbReference type="ChEBI" id="CHEBI:43474"/>
        <dbReference type="ChEBI" id="CHEBI:67140"/>
        <dbReference type="EC" id="3.1.3.2"/>
    </reaction>
</comment>
<evidence type="ECO:0000256" key="5">
    <source>
        <dbReference type="ARBA" id="ARBA00022801"/>
    </source>
</evidence>
<keyword evidence="6" id="KW-1015">Disulfide bond</keyword>
<dbReference type="PANTHER" id="PTHR11567">
    <property type="entry name" value="ACID PHOSPHATASE-RELATED"/>
    <property type="match status" value="1"/>
</dbReference>
<dbReference type="OrthoDB" id="10257284at2759"/>
<dbReference type="Gene3D" id="3.40.50.1240">
    <property type="entry name" value="Phosphoglycerate mutase-like"/>
    <property type="match status" value="1"/>
</dbReference>
<evidence type="ECO:0000256" key="1">
    <source>
        <dbReference type="ARBA" id="ARBA00000032"/>
    </source>
</evidence>
<dbReference type="EnsemblMetazoa" id="XM_029487639.1">
    <property type="protein sequence ID" value="XP_029343499.1"/>
    <property type="gene ID" value="LOC100168256"/>
</dbReference>
<organism evidence="10 11">
    <name type="scientific">Acyrthosiphon pisum</name>
    <name type="common">Pea aphid</name>
    <dbReference type="NCBI Taxonomy" id="7029"/>
    <lineage>
        <taxon>Eukaryota</taxon>
        <taxon>Metazoa</taxon>
        <taxon>Ecdysozoa</taxon>
        <taxon>Arthropoda</taxon>
        <taxon>Hexapoda</taxon>
        <taxon>Insecta</taxon>
        <taxon>Pterygota</taxon>
        <taxon>Neoptera</taxon>
        <taxon>Paraneoptera</taxon>
        <taxon>Hemiptera</taxon>
        <taxon>Sternorrhyncha</taxon>
        <taxon>Aphidomorpha</taxon>
        <taxon>Aphidoidea</taxon>
        <taxon>Aphididae</taxon>
        <taxon>Macrosiphini</taxon>
        <taxon>Acyrthosiphon</taxon>
    </lineage>
</organism>
<keyword evidence="7" id="KW-0325">Glycoprotein</keyword>
<dbReference type="Proteomes" id="UP000007819">
    <property type="component" value="Chromosome X"/>
</dbReference>
<keyword evidence="11" id="KW-1185">Reference proteome</keyword>
<dbReference type="InterPro" id="IPR000560">
    <property type="entry name" value="His_Pase_clade-2"/>
</dbReference>
<dbReference type="CDD" id="cd07061">
    <property type="entry name" value="HP_HAP_like"/>
    <property type="match status" value="1"/>
</dbReference>
<dbReference type="EnsemblMetazoa" id="XM_003246318.4">
    <property type="protein sequence ID" value="XP_003246366.1"/>
    <property type="gene ID" value="LOC100168256"/>
</dbReference>
<feature type="transmembrane region" description="Helical" evidence="8">
    <location>
        <begin position="383"/>
        <end position="404"/>
    </location>
</feature>
<keyword evidence="8" id="KW-0472">Membrane</keyword>
<evidence type="ECO:0000256" key="7">
    <source>
        <dbReference type="ARBA" id="ARBA00023180"/>
    </source>
</evidence>
<dbReference type="SUPFAM" id="SSF53254">
    <property type="entry name" value="Phosphoglycerate mutase-like"/>
    <property type="match status" value="1"/>
</dbReference>
<evidence type="ECO:0000256" key="2">
    <source>
        <dbReference type="ARBA" id="ARBA00005375"/>
    </source>
</evidence>
<keyword evidence="8" id="KW-1133">Transmembrane helix</keyword>
<evidence type="ECO:0000256" key="9">
    <source>
        <dbReference type="SAM" id="SignalP"/>
    </source>
</evidence>
<keyword evidence="4 9" id="KW-0732">Signal</keyword>
<dbReference type="Pfam" id="PF00328">
    <property type="entry name" value="His_Phos_2"/>
    <property type="match status" value="1"/>
</dbReference>
<sequence>MRSTLLLTAAISLLTTDICLASDPLAQEYGELVFSSLLYRHGDRAITDLSYPKDPYRNASYWPMGYGQLTNQGKERHYEFGKWIRNRYSDFLPVRYSSEDIYIRSTSVDRALMSAAVNLAGLYAPTADQKWNNKLGTLWQPIPIHSIPRDLDKSLSFGNNCPRFTRDFNNLQNLPEIQRFNEDHQPLYNYLKENSGMNFTDLIDDTLTLYDLLLVETQFNYTLPNWTNSVFPDKLREVSELAFLLPTYTPILKKLSCGVLLNEIVDNMKQKRNGTMQTDFKLWVYSAHDTNVAGLLHSLNVYNHKLPPYTAAVFIELRKSKNSNNTFVVTVSYRNTSTHDPYLLHVPGCDSIACDLDQFIDVVNPILLTDWYKECHKPEENNVLAYFGIIAVILIVVSIIFFMLNKKYFICYCGRNYQKLYHAVPREETETVDFDQDGRSRVAVSFRMNGVESTSADV</sequence>
<evidence type="ECO:0000256" key="6">
    <source>
        <dbReference type="ARBA" id="ARBA00023157"/>
    </source>
</evidence>
<feature type="chain" id="PRO_5042775275" description="acid phosphatase" evidence="9">
    <location>
        <begin position="22"/>
        <end position="458"/>
    </location>
</feature>
<dbReference type="InterPro" id="IPR050645">
    <property type="entry name" value="Histidine_acid_phosphatase"/>
</dbReference>
<keyword evidence="8" id="KW-0812">Transmembrane</keyword>
<dbReference type="AlphaFoldDB" id="A0A8R2NMM8"/>
<evidence type="ECO:0000256" key="4">
    <source>
        <dbReference type="ARBA" id="ARBA00022729"/>
    </source>
</evidence>
<accession>A0A8R2NMM8</accession>
<reference evidence="11" key="1">
    <citation type="submission" date="2010-06" db="EMBL/GenBank/DDBJ databases">
        <authorList>
            <person name="Jiang H."/>
            <person name="Abraham K."/>
            <person name="Ali S."/>
            <person name="Alsbrooks S.L."/>
            <person name="Anim B.N."/>
            <person name="Anosike U.S."/>
            <person name="Attaway T."/>
            <person name="Bandaranaike D.P."/>
            <person name="Battles P.K."/>
            <person name="Bell S.N."/>
            <person name="Bell A.V."/>
            <person name="Beltran B."/>
            <person name="Bickham C."/>
            <person name="Bustamante Y."/>
            <person name="Caleb T."/>
            <person name="Canada A."/>
            <person name="Cardenas V."/>
            <person name="Carter K."/>
            <person name="Chacko J."/>
            <person name="Chandrabose M.N."/>
            <person name="Chavez D."/>
            <person name="Chavez A."/>
            <person name="Chen L."/>
            <person name="Chu H.-S."/>
            <person name="Claassen K.J."/>
            <person name="Cockrell R."/>
            <person name="Collins M."/>
            <person name="Cooper J.A."/>
            <person name="Cree A."/>
            <person name="Curry S.M."/>
            <person name="Da Y."/>
            <person name="Dao M.D."/>
            <person name="Das B."/>
            <person name="Davila M.-L."/>
            <person name="Davy-Carroll L."/>
            <person name="Denson S."/>
            <person name="Dinh H."/>
            <person name="Ebong V.E."/>
            <person name="Edwards J.R."/>
            <person name="Egan A."/>
            <person name="El-Daye J."/>
            <person name="Escobedo L."/>
            <person name="Fernandez S."/>
            <person name="Fernando P.R."/>
            <person name="Flagg N."/>
            <person name="Forbes L.D."/>
            <person name="Fowler R.G."/>
            <person name="Fu Q."/>
            <person name="Gabisi R.A."/>
            <person name="Ganer J."/>
            <person name="Garbino Pronczuk A."/>
            <person name="Garcia R.M."/>
            <person name="Garner T."/>
            <person name="Garrett T.E."/>
            <person name="Gonzalez D.A."/>
            <person name="Hamid H."/>
            <person name="Hawkins E.S."/>
            <person name="Hirani K."/>
            <person name="Hogues M.E."/>
            <person name="Hollins B."/>
            <person name="Hsiao C.-H."/>
            <person name="Jabil R."/>
            <person name="James M.L."/>
            <person name="Jhangiani S.N."/>
            <person name="Johnson B."/>
            <person name="Johnson Q."/>
            <person name="Joshi V."/>
            <person name="Kalu J.B."/>
            <person name="Kam C."/>
            <person name="Kashfia A."/>
            <person name="Keebler J."/>
            <person name="Kisamo H."/>
            <person name="Kovar C.L."/>
            <person name="Lago L.A."/>
            <person name="Lai C.-Y."/>
            <person name="Laidlaw J."/>
            <person name="Lara F."/>
            <person name="Le T.-K."/>
            <person name="Lee S.L."/>
            <person name="Legall F.H."/>
            <person name="Lemon S.J."/>
            <person name="Lewis L.R."/>
            <person name="Li B."/>
            <person name="Liu Y."/>
            <person name="Liu Y.-S."/>
            <person name="Lopez J."/>
            <person name="Lozado R.J."/>
            <person name="Lu J."/>
            <person name="Madu R.C."/>
            <person name="Maheshwari M."/>
            <person name="Maheshwari R."/>
            <person name="Malloy K."/>
            <person name="Martinez E."/>
            <person name="Mathew T."/>
            <person name="Mercado I.C."/>
            <person name="Mercado C."/>
            <person name="Meyer B."/>
            <person name="Montgomery K."/>
            <person name="Morgan M.B."/>
            <person name="Munidasa M."/>
            <person name="Nazareth L.V."/>
            <person name="Nelson J."/>
            <person name="Ng B.M."/>
            <person name="Nguyen N.B."/>
            <person name="Nguyen P.Q."/>
            <person name="Nguyen T."/>
            <person name="Obregon M."/>
            <person name="Okwuonu G.O."/>
            <person name="Onwere C.G."/>
            <person name="Orozco G."/>
            <person name="Parra A."/>
            <person name="Patel S."/>
            <person name="Patil S."/>
            <person name="Perez A."/>
            <person name="Perez Y."/>
            <person name="Pham C."/>
            <person name="Primus E.L."/>
            <person name="Pu L.-L."/>
            <person name="Puazo M."/>
            <person name="Qin X."/>
            <person name="Quiroz J.B."/>
            <person name="Reese J."/>
            <person name="Richards S."/>
            <person name="Rives C.M."/>
            <person name="Robberts R."/>
            <person name="Ruiz S.J."/>
            <person name="Ruiz M.J."/>
            <person name="Santibanez J."/>
            <person name="Schneider B.W."/>
            <person name="Sisson I."/>
            <person name="Smith M."/>
            <person name="Sodergren E."/>
            <person name="Song X.-Z."/>
            <person name="Song B.B."/>
            <person name="Summersgill H."/>
            <person name="Thelus R."/>
            <person name="Thornton R.D."/>
            <person name="Trejos Z.Y."/>
            <person name="Usmani K."/>
            <person name="Vattathil S."/>
            <person name="Villasana D."/>
            <person name="Walker D.L."/>
            <person name="Wang S."/>
            <person name="Wang K."/>
            <person name="White C.S."/>
            <person name="Williams A.C."/>
            <person name="Williamson J."/>
            <person name="Wilson K."/>
            <person name="Woghiren I.O."/>
            <person name="Woodworth J.R."/>
            <person name="Worley K.C."/>
            <person name="Wright R.A."/>
            <person name="Wu W."/>
            <person name="Young L."/>
            <person name="Zhang L."/>
            <person name="Zhang J."/>
            <person name="Zhu Y."/>
            <person name="Muzny D.M."/>
            <person name="Weinstock G."/>
            <person name="Gibbs R.A."/>
        </authorList>
    </citation>
    <scope>NUCLEOTIDE SEQUENCE [LARGE SCALE GENOMIC DNA]</scope>
    <source>
        <strain evidence="11">LSR1</strain>
    </source>
</reference>
<proteinExistence type="inferred from homology"/>
<protein>
    <recommendedName>
        <fullName evidence="3">acid phosphatase</fullName>
        <ecNumber evidence="3">3.1.3.2</ecNumber>
    </recommendedName>
</protein>
<feature type="signal peptide" evidence="9">
    <location>
        <begin position="1"/>
        <end position="21"/>
    </location>
</feature>